<dbReference type="PANTHER" id="PTHR43471:SF1">
    <property type="entry name" value="ABC TRANSPORTER PERMEASE PROTEIN NOSY-RELATED"/>
    <property type="match status" value="1"/>
</dbReference>
<sequence>MFSIIAIKEWHMVSRNYTMAITLLSALVLSGIAAAGSRLLYRQEEQQREAANRQFRQQWEQLRADDPHSAAHFGTYIFKPLTPLSRFDNGLDPFTGNAMRIEAHVQHNMATPPLQPADLYLRFGALTPATVLQLFFPLFLFFLCFNSYTQEKNSGTLRLQLVQGATLRSIIHGKALLYLSVMAVMLSLSMLLYFPMMASGSAWPHILLLVVSYGCYAGIFVLLGLWLSTVARHAGQSLLLLCGIWLCWHILLPRLAAATGEALYPLPSQPAVQEKIDRAIKSGIDGNDPRDARTARLEQATLQQYKVSSIDQLPINFDAVRLQADEDYAQRVYEKYAAMTDSLIRLQNSVQHNLALADPYLAIRSISMALCGTDYEHQYHFNQAATQYRNMFIRRLNNAMAYGGQQGHQLYGQMPVFQYQPPATAQVLRKQWLPALSLLLWLMITISLLNRSARHAPIQ</sequence>
<proteinExistence type="predicted"/>
<gene>
    <name evidence="2" type="ORF">HGH92_19835</name>
</gene>
<feature type="transmembrane region" description="Helical" evidence="1">
    <location>
        <begin position="238"/>
        <end position="257"/>
    </location>
</feature>
<protein>
    <submittedName>
        <fullName evidence="2">DUF3526 domain-containing protein</fullName>
    </submittedName>
</protein>
<dbReference type="AlphaFoldDB" id="A0A847S4T7"/>
<keyword evidence="1" id="KW-1133">Transmembrane helix</keyword>
<evidence type="ECO:0000313" key="2">
    <source>
        <dbReference type="EMBL" id="NLR66571.1"/>
    </source>
</evidence>
<feature type="transmembrane region" description="Helical" evidence="1">
    <location>
        <begin position="175"/>
        <end position="194"/>
    </location>
</feature>
<keyword evidence="1" id="KW-0812">Transmembrane</keyword>
<comment type="caution">
    <text evidence="2">The sequence shown here is derived from an EMBL/GenBank/DDBJ whole genome shotgun (WGS) entry which is preliminary data.</text>
</comment>
<dbReference type="Pfam" id="PF12040">
    <property type="entry name" value="DUF3526"/>
    <property type="match status" value="1"/>
</dbReference>
<dbReference type="PANTHER" id="PTHR43471">
    <property type="entry name" value="ABC TRANSPORTER PERMEASE"/>
    <property type="match status" value="1"/>
</dbReference>
<dbReference type="Proteomes" id="UP000570474">
    <property type="component" value="Unassembled WGS sequence"/>
</dbReference>
<feature type="transmembrane region" description="Helical" evidence="1">
    <location>
        <begin position="119"/>
        <end position="145"/>
    </location>
</feature>
<accession>A0A847S4T7</accession>
<name>A0A847S4T7_9BACT</name>
<organism evidence="2 3">
    <name type="scientific">Chitinophaga varians</name>
    <dbReference type="NCBI Taxonomy" id="2202339"/>
    <lineage>
        <taxon>Bacteria</taxon>
        <taxon>Pseudomonadati</taxon>
        <taxon>Bacteroidota</taxon>
        <taxon>Chitinophagia</taxon>
        <taxon>Chitinophagales</taxon>
        <taxon>Chitinophagaceae</taxon>
        <taxon>Chitinophaga</taxon>
    </lineage>
</organism>
<dbReference type="RefSeq" id="WP_168872488.1">
    <property type="nucleotide sequence ID" value="NZ_JABAIA010000002.1"/>
</dbReference>
<evidence type="ECO:0000313" key="3">
    <source>
        <dbReference type="Proteomes" id="UP000570474"/>
    </source>
</evidence>
<keyword evidence="1" id="KW-0472">Membrane</keyword>
<dbReference type="InterPro" id="IPR021913">
    <property type="entry name" value="DUF3526"/>
</dbReference>
<reference evidence="2 3" key="1">
    <citation type="submission" date="2020-04" db="EMBL/GenBank/DDBJ databases">
        <authorList>
            <person name="Yin C."/>
        </authorList>
    </citation>
    <scope>NUCLEOTIDE SEQUENCE [LARGE SCALE GENOMIC DNA]</scope>
    <source>
        <strain evidence="2 3">Ae27</strain>
    </source>
</reference>
<evidence type="ECO:0000256" key="1">
    <source>
        <dbReference type="SAM" id="Phobius"/>
    </source>
</evidence>
<feature type="transmembrane region" description="Helical" evidence="1">
    <location>
        <begin position="206"/>
        <end position="226"/>
    </location>
</feature>
<dbReference type="EMBL" id="JABAIA010000002">
    <property type="protein sequence ID" value="NLR66571.1"/>
    <property type="molecule type" value="Genomic_DNA"/>
</dbReference>
<keyword evidence="3" id="KW-1185">Reference proteome</keyword>